<dbReference type="SUPFAM" id="SSF56784">
    <property type="entry name" value="HAD-like"/>
    <property type="match status" value="1"/>
</dbReference>
<sequence length="256" mass="27742">MEQQIRLIASDLDGTLLRDDRTLSSYTRSVLKRCRTAGILFFAVTARPPRALESAIPGLEYDGAICHNGAVAILNNEIVWEQGIEPALTAELIRRLLAEFPGIQLAAEIGGDLYANFRATDIWPGAPYLLTDYASLPDRPSEKWIVALSAPEEAAVLERMVPESLSVVVSENRIAMIQPKDVDKGKALEALWQRLGLSASQAVGFGDDWNDLSLLHACGTGIAVENALPAVKAAADGVCPSNREDGVAQWLEDHLL</sequence>
<keyword evidence="2" id="KW-1185">Reference proteome</keyword>
<dbReference type="Gene3D" id="3.30.1240.10">
    <property type="match status" value="1"/>
</dbReference>
<dbReference type="NCBIfam" id="TIGR01484">
    <property type="entry name" value="HAD-SF-IIB"/>
    <property type="match status" value="1"/>
</dbReference>
<dbReference type="InterPro" id="IPR036412">
    <property type="entry name" value="HAD-like_sf"/>
</dbReference>
<dbReference type="InterPro" id="IPR006379">
    <property type="entry name" value="HAD-SF_hydro_IIB"/>
</dbReference>
<comment type="caution">
    <text evidence="1">The sequence shown here is derived from an EMBL/GenBank/DDBJ whole genome shotgun (WGS) entry which is preliminary data.</text>
</comment>
<dbReference type="EMBL" id="JANFZH010000001">
    <property type="protein sequence ID" value="MCQ4838296.1"/>
    <property type="molecule type" value="Genomic_DNA"/>
</dbReference>
<gene>
    <name evidence="1" type="ORF">NE695_00020</name>
</gene>
<dbReference type="Proteomes" id="UP001524473">
    <property type="component" value="Unassembled WGS sequence"/>
</dbReference>
<evidence type="ECO:0000313" key="2">
    <source>
        <dbReference type="Proteomes" id="UP001524473"/>
    </source>
</evidence>
<reference evidence="1 2" key="1">
    <citation type="submission" date="2022-06" db="EMBL/GenBank/DDBJ databases">
        <title>Isolation of gut microbiota from human fecal samples.</title>
        <authorList>
            <person name="Pamer E.G."/>
            <person name="Barat B."/>
            <person name="Waligurski E."/>
            <person name="Medina S."/>
            <person name="Paddock L."/>
            <person name="Mostad J."/>
        </authorList>
    </citation>
    <scope>NUCLEOTIDE SEQUENCE [LARGE SCALE GENOMIC DNA]</scope>
    <source>
        <strain evidence="1 2">DFI.9.73</strain>
    </source>
</reference>
<accession>A0ABT1RUE6</accession>
<evidence type="ECO:0000313" key="1">
    <source>
        <dbReference type="EMBL" id="MCQ4838296.1"/>
    </source>
</evidence>
<protein>
    <submittedName>
        <fullName evidence="1">Cof-type HAD-IIB family hydrolase</fullName>
    </submittedName>
</protein>
<dbReference type="InterPro" id="IPR023214">
    <property type="entry name" value="HAD_sf"/>
</dbReference>
<proteinExistence type="predicted"/>
<dbReference type="SFLD" id="SFLDS00003">
    <property type="entry name" value="Haloacid_Dehalogenase"/>
    <property type="match status" value="1"/>
</dbReference>
<dbReference type="NCBIfam" id="TIGR00099">
    <property type="entry name" value="Cof-subfamily"/>
    <property type="match status" value="1"/>
</dbReference>
<dbReference type="SFLD" id="SFLDG01140">
    <property type="entry name" value="C2.B:_Phosphomannomutase_and_P"/>
    <property type="match status" value="1"/>
</dbReference>
<dbReference type="InterPro" id="IPR000150">
    <property type="entry name" value="Cof"/>
</dbReference>
<dbReference type="PANTHER" id="PTHR10000:SF8">
    <property type="entry name" value="HAD SUPERFAMILY HYDROLASE-LIKE, TYPE 3"/>
    <property type="match status" value="1"/>
</dbReference>
<dbReference type="RefSeq" id="WP_066866613.1">
    <property type="nucleotide sequence ID" value="NZ_CABKVV010000014.1"/>
</dbReference>
<organism evidence="1 2">
    <name type="scientific">Neglectibacter timonensis</name>
    <dbReference type="NCBI Taxonomy" id="1776382"/>
    <lineage>
        <taxon>Bacteria</taxon>
        <taxon>Bacillati</taxon>
        <taxon>Bacillota</taxon>
        <taxon>Clostridia</taxon>
        <taxon>Eubacteriales</taxon>
        <taxon>Oscillospiraceae</taxon>
        <taxon>Neglectibacter</taxon>
    </lineage>
</organism>
<dbReference type="PANTHER" id="PTHR10000">
    <property type="entry name" value="PHOSPHOSERINE PHOSPHATASE"/>
    <property type="match status" value="1"/>
</dbReference>
<dbReference type="GO" id="GO:0016787">
    <property type="term" value="F:hydrolase activity"/>
    <property type="evidence" value="ECO:0007669"/>
    <property type="project" value="UniProtKB-KW"/>
</dbReference>
<name>A0ABT1RUE6_9FIRM</name>
<dbReference type="Pfam" id="PF08282">
    <property type="entry name" value="Hydrolase_3"/>
    <property type="match status" value="1"/>
</dbReference>
<dbReference type="GeneID" id="90533479"/>
<keyword evidence="1" id="KW-0378">Hydrolase</keyword>
<dbReference type="Gene3D" id="3.40.50.1000">
    <property type="entry name" value="HAD superfamily/HAD-like"/>
    <property type="match status" value="1"/>
</dbReference>